<dbReference type="eggNOG" id="COG2133">
    <property type="taxonomic scope" value="Bacteria"/>
</dbReference>
<feature type="domain" description="Ig-like" evidence="6">
    <location>
        <begin position="3153"/>
        <end position="3239"/>
    </location>
</feature>
<evidence type="ECO:0000259" key="6">
    <source>
        <dbReference type="PROSITE" id="PS50835"/>
    </source>
</evidence>
<dbReference type="GO" id="GO:0005576">
    <property type="term" value="C:extracellular region"/>
    <property type="evidence" value="ECO:0007669"/>
    <property type="project" value="UniProtKB-SubCell"/>
</dbReference>
<feature type="domain" description="Ig-like" evidence="6">
    <location>
        <begin position="1980"/>
        <end position="2110"/>
    </location>
</feature>
<evidence type="ECO:0000313" key="7">
    <source>
        <dbReference type="EMBL" id="CCH51542.1"/>
    </source>
</evidence>
<gene>
    <name evidence="7" type="ORF">BN8_00471</name>
</gene>
<dbReference type="PANTHER" id="PTHR23303">
    <property type="entry name" value="CARBOXYPEPTIDASE REGULATORY REGION-CONTAINING"/>
    <property type="match status" value="1"/>
</dbReference>
<dbReference type="SMART" id="SM00089">
    <property type="entry name" value="PKD"/>
    <property type="match status" value="24"/>
</dbReference>
<feature type="domain" description="Ig-like" evidence="6">
    <location>
        <begin position="3446"/>
        <end position="3571"/>
    </location>
</feature>
<evidence type="ECO:0000256" key="3">
    <source>
        <dbReference type="ARBA" id="ARBA00022729"/>
    </source>
</evidence>
<dbReference type="PROSITE" id="PS50093">
    <property type="entry name" value="PKD"/>
    <property type="match status" value="3"/>
</dbReference>
<dbReference type="SUPFAM" id="SSF117074">
    <property type="entry name" value="Hypothetical protein PA1324"/>
    <property type="match status" value="10"/>
</dbReference>
<dbReference type="OrthoDB" id="898129at2"/>
<reference evidence="7 8" key="1">
    <citation type="journal article" date="2012" name="J. Bacteriol.">
        <title>Genome Sequence of the Filamentous Bacterium Fibrisoma limi BUZ 3T.</title>
        <authorList>
            <person name="Filippini M."/>
            <person name="Qi W."/>
            <person name="Jaenicke S."/>
            <person name="Goesmann A."/>
            <person name="Smits T.H."/>
            <person name="Bagheri H.C."/>
        </authorList>
    </citation>
    <scope>NUCLEOTIDE SEQUENCE [LARGE SCALE GENOMIC DNA]</scope>
    <source>
        <strain evidence="8">BUZ 3T</strain>
    </source>
</reference>
<dbReference type="InterPro" id="IPR013783">
    <property type="entry name" value="Ig-like_fold"/>
</dbReference>
<keyword evidence="3" id="KW-0732">Signal</keyword>
<evidence type="ECO:0000313" key="8">
    <source>
        <dbReference type="Proteomes" id="UP000009309"/>
    </source>
</evidence>
<dbReference type="eggNOG" id="COG3291">
    <property type="taxonomic scope" value="Bacteria"/>
</dbReference>
<organism evidence="7 8">
    <name type="scientific">Fibrisoma limi BUZ 3</name>
    <dbReference type="NCBI Taxonomy" id="1185876"/>
    <lineage>
        <taxon>Bacteria</taxon>
        <taxon>Pseudomonadati</taxon>
        <taxon>Bacteroidota</taxon>
        <taxon>Cytophagia</taxon>
        <taxon>Cytophagales</taxon>
        <taxon>Spirosomataceae</taxon>
        <taxon>Fibrisoma</taxon>
    </lineage>
</organism>
<feature type="region of interest" description="Disordered" evidence="4">
    <location>
        <begin position="4639"/>
        <end position="4660"/>
    </location>
</feature>
<dbReference type="Pfam" id="PF01345">
    <property type="entry name" value="DUF11"/>
    <property type="match status" value="1"/>
</dbReference>
<feature type="domain" description="Ig-like" evidence="6">
    <location>
        <begin position="2566"/>
        <end position="2659"/>
    </location>
</feature>
<dbReference type="Gene3D" id="2.60.40.10">
    <property type="entry name" value="Immunoglobulins"/>
    <property type="match status" value="45"/>
</dbReference>
<protein>
    <submittedName>
        <fullName evidence="7">Serine-aspartate repeat-containing protein D</fullName>
    </submittedName>
</protein>
<comment type="subcellular location">
    <subcellularLocation>
        <location evidence="1">Secreted</location>
    </subcellularLocation>
</comment>
<dbReference type="InterPro" id="IPR051417">
    <property type="entry name" value="SDr/BOS_complex"/>
</dbReference>
<dbReference type="PROSITE" id="PS50835">
    <property type="entry name" value="IG_LIKE"/>
    <property type="match status" value="9"/>
</dbReference>
<feature type="domain" description="PKD" evidence="5">
    <location>
        <begin position="2555"/>
        <end position="2627"/>
    </location>
</feature>
<dbReference type="InterPro" id="IPR022409">
    <property type="entry name" value="PKD/Chitinase_dom"/>
</dbReference>
<dbReference type="Pfam" id="PF17210">
    <property type="entry name" value="SdrD_B"/>
    <property type="match status" value="9"/>
</dbReference>
<name>I2GCB8_9BACT</name>
<dbReference type="SUPFAM" id="SSF49299">
    <property type="entry name" value="PKD domain"/>
    <property type="match status" value="4"/>
</dbReference>
<dbReference type="InterPro" id="IPR000601">
    <property type="entry name" value="PKD_dom"/>
</dbReference>
<dbReference type="PANTHER" id="PTHR23303:SF15">
    <property type="entry name" value="COLOSSIN-A"/>
    <property type="match status" value="1"/>
</dbReference>
<evidence type="ECO:0000256" key="1">
    <source>
        <dbReference type="ARBA" id="ARBA00004613"/>
    </source>
</evidence>
<sequence length="5101" mass="509300">MVKNIYPLVYSLHSIFRQEGFNRLYRNLVPLLLLLLLGGNAVAQISGTVYRDFNANGTREYSPTSLTGEVGVGGVTVTVYAGGAVVGTATTSSVVATQGQFSIVPSAVGPYRIQFTNLPSGYFAGPRGSQSGTTVQFANTSPATVNLGINYPTDYCQTEPNFYVPCYVNGNPTSTTGNAGAQPVLVTLPYSTTSTGTTTAEVGIAVNSQIGTVYGVAYQRASRNIFSSAFVKRHSGLGPSGAGAIYITKPGSGTTYTSSLFATIPNVGTVATNTARGLTGTITDQNRDVSVFDQVGKTGLGDLEISDDGSQLYVLNLNDRQLYRVPITNANSANPTAGTPVAFTVPSPSQTTGSVFRPFALKYYRDRVYVGGVTTNEGVTATRTFSAAGSSVSSPNLITRDTVGMKAVVYEFNPATNAFTQVLSFPLTYKRGAVNNDKVGVDRSEYWLPWTNIQPGYDQNNPSNANPIPNRFSRADLANCSYPQPWFSGIEFDIDGSMIVSIRDRLGDQYGNLNLGLNPNSTQLFRPISPGDLLRAGQCSPGQWTIENNARICNGTPTAGANNGQGPGNGEYYFSDAVSVGETVNNVFRPYHLEMSVGGLAVLPGRDEVAATVMDPTTNIDAGGIRRFRNSNGTGSPSTSVQIYESSNVATFGKANGLGDLEIGCNYQPIEIGNRIFNDGSVQTANGVQDNGQGASNFANITVQLYQGGTLVGTTTSNANGEYYFTNLLPNTAYEIRVPLSQTALAGYTPTTANAGSDDNIDSDGVTVGNNVVISLTTGDYGENNHSYDFGFATCPTITNASASQTVCSGTPVSSLSVTTTATGTDAIRFVYFTSPQSGTAAYSGGTSLGTATPSGGTASISNVAFPANTGTTPVTYYVYAILNPTPGAVDCRPQDDILITVRPLPAGSATATAITCAAPATVTGTSSLTGSTFSWTGPGGFTSTAASFTTNTPGTYTLVVSASGCTDPTPATVVVNQNTTPPQNVTATNNGPLTCTNLSATVSATSSTTGITYRWVGPSGFTSTAQSFTTSISGTYSVTLTGPNGCTATTSTIVSSNTTAPSVTASVSNTLTCAQPTATVSASSTTGGVTYRWAGPGGFTSTAASFTTATAGTYSVTATNPVNGCSAITSVVVSQNTTLPANVGASNTGPLTCTLTTATVSASSTTGGVTYRWAGPGGFTSTAQSFTTATAGTYSVTVTAPNGCTVVTSTSVQQDLTAPTITASNTGPLTCTLNTVTVSATSDVAATYRWAGPGGFTSTAQSFTTATAGTYSVTVTSANGCTAVTNTNVQQDRTAPTITASNTGPLTCTLTTVTVSATSDVAATYRWAGPGGFTSTAQSFTTATAGTYSVTVTSANGCTAVTSTSVGQDVAAPTVTATNTGPLTCTLTSVNVSASASEAVTYRWTGPNNFSATTQSFTTSVPGTYTVVVTAANGCTATATSTINQNTTPPAGVVASNNGPLTCNLAAVGVSVTSSGGVAYRWVGPSGFTTTSQSFTTSVAGTYSVTVTAANGCTATASTSVTQDVVPPANVAATNNGPITCAQTTATVSASSTTGGVTYRWVGPGGFTSISQSFVTTVAGTYSVTLTAPNGCTATASTTVGQNITPPAGVAATNNGPITCAQPTATVSASSTTGGVTYRWAGPNSFSSTAQSFATSVAGVYSVTVTNPANGCTTTVTTTVTQDVTTPAGVAATNNGPITCAQPTATVSASSTTGGVTYRWAGPGGFTSTAQSFTTSVAGVYSVTVTSANGCTATANTTVGQDIVPPADVTVSNTGPLTCTLTAVNVSASSSTPGVTYRWAGPGGFTSISQSFVTTVAGTYSVTLTAPNGCTATASTTVGQNITPPAGVAATNNGPITCAQPTATVSASSTTGGVTYRWAGPNSFSSTAQSFATSVAGVYSVTVTNPANGCTTTVTTTVTQDVTTPAGVVATNNGPLSCTLTAVTVSASSTTGGVTYRWAGPGGFTSTAQSFTTSVAGVYSVTVTSANGCVATANTTVGQDVAPPTVIASNTGPLTCALTTRTVSATANEAMTYAWSGPGGFTSTAASFTTSVAGTYSVTVTSANGCTATASTTLQQDVVPPTVTAANNGPITCALTAATVNATANEAVTYAWSGPGGFTSTAASFTTSVAGTYSVTVTSANGCTATASTTLQQNVVAPTVAASNNGPLTCLITSATVSAVANEAVTYRWVGPGGFTSTAQSFTASVAGTYSVTVTSANGCTATASTTLGQNITPPAGVVASNNGPLNCAQPTATVSVTSTTLGVTYSWSGPGGFTSTAQTFTTSVAGVYSVTATNPVNGCTTVTSTNVVQNNTPVANVAVSNTGPLTCTLTTVTVSASSSTPGVTYAWTGPGGFTSTAQSFTTSTPGTYSVTVSGPNGCSPVTVSTTVGQNITPPANVSATNTGPLSCTLGSVTVSASSTTPGVTYAWSGPGGFTSSAQSFITASAGVFSVTVTSANGCTATASTTVGQDNTGIQNVTISNTGPLNCTQTSATVSVNTTTASVTYSWVGPGGFTSTAQSFTTSVAGTYSVTLTSTVNGCTAVAATTVEQNIAPPAAVVASNTGPLTCTLTTATVSVTTTTPGVTYSWVGPGGFTSTAQSFTTSTPGLYSVTLTAPNGCTATASTTVSQNITPPAGVTATNTGPLSCTLLNATVSASSTTPGVIYVWAGPGGFVSTSQNFVTSVPGAYTVTVTNPANGCSTTAVTTVGQDITPPANVTATNNGPLSCTLTAVTVSASSTTGGVTYRWAGPGGFTSTAQSFTTSVAGVYSVTVTSANGCVATANTTVGQDVAPPTVIASNTGPLTCALTTRTVSATANEAVTYAWSGPGGFTSTSASFTTSVAGTYSVTVTSANGCTATASTTLQQDVAPPTVIASNTGPLTCALTTRTVSATANEAVTYAWSGPGGFTSTAASFTTSVAGTYSVTVTSANGCTATASTTLQQDVTTPTVAASNNGPITCAQTTAAVSATASEAVTYAWSGPGGFTSTAQSFTTSTPGTYTVVVTAANGCTAATSTTIFNNTATPDVTATVSNTITINQPTATLTASSTTPGVTYQWNTGETTATISVSAAGTYSVTVTAPNGCTAATTTTVVSDTAAPSVTASVSNTLTCAQPTATISTTATPGVTYRWNTGATAASIVVSEAGTYSVTVTAPNGATAATTTTVVSDTTAPSVTASVSNTLTCAQPTATISTTASPGVTYQWSTGETTATISVSAAGAYTVTVTAPNGCTAATTTTVVSDTATPDVTIAASNTLTCAQPTATLTASSTTPGVTYQWNTGETMATISVSAAGTYSVTVTAPNGCTAATTTTVVSDTAAPSVTASVSNTLTCAQPTATISTTATPGVTYRWNTGEVAPSILVGSAGVYSVTVTSANGCTATATTTVVSDTAAPTLTVGVSNTLTCAQPTATISTTASPGSTYLWSTGANTPSILVSVAGTYSVTATTPNGCVATAIGVVEQNFLPPTNVTSSNTGPLTCTLTTVTVSASSSAPGITYSWSGPGGFTANTQSFTTSVAGTYSVTLTGINGCTAVTSTTVQQDVVAPNVTATNSGPLTCTLTTAAVSATANEAVTYAWSGPGGITSTAQSFTTSTPGTYTVVVTAANGCTATTTTTIQINQAAPTVTATNSGPLTCTLTTAAVSATANEAVTYAWSGPGGITSTAQSFTTSTPGTYTVVVTSANGCTATTTTTIQIDQAAPTVTATNTGPLTCTLTTVSVSASASEAVTYAWSGPGGITSTAQSFTTSTPGTYTVVVTSANGCTATTTTIITSNTIAPALVATGGVISCEGTSLQITASATPTNVTYAWSGPGGYTSTEQNPTVTAIGTYTLTVTSANGCTATDTAIVSKQPCASLGDLVFEDTNANGQQDAGEPGIAGVTVTLLQNNLVVNTTTTNASGVYSFTGLTPGLPYVVQFGAPTGYTATVANVGPDATDSDADPNTGQTISYILAAGENNLTVDAGFYRPASLGDRVFADANRNGIQDGGETGIPGVTVTLVNNGTAVASVVTDANGVYSFTGLTPGVSYQVQFTAPANFTASPANQGGDDATDSDAINGVTQSVTLASGENNTTLDAGFYLLPASLGDLVFEDINANGVQDAGEPGIAGVTVNLLQNGTVVATTTTNASGVYSFTGLLPNVAYVVSFTAPAGFTATLADQGGDDAADSDVNPLTGQTGSYTLAAGESNSTVDAGFYRPASLGDRVFADANRNGIQDGGETGIPGVTVSLLRDNTVVAIITTDANGVYSFTGLTPGVSYQVRFTTPAGYTATLGNQGGDDATDSDAINGVTQSVTLASGENNTTLDAGFYLLPASLGNFAFEDINVNGIQDPGEPGVPGVTVSLLQNGVVVQVTSTNANGEYSFTNLLPGVAYQVQFAPMPMFTITADNEGGDDALDSDANPLDGETGVYILESGENNTTVDVGLYRQAALGDRVFADVNRNGVQDAGEPGIAGVTVTLISNGLSLTTTTTDSSGVYSFTALTPGVPYSVSFTAPANYTATLANQGGDDAADSDPINGVTQSITLASGETNNTLDAGFYLLRFDLALSKDIVSAPSPLLPGGVITYQIIVTNQGELTATNTEVTDFIPDGTAFNAAASPGFTQSGSNAVATIASLAPGESATLTIGLTLTATTGGIITNRAEITADSGDDVDSTPGNAGTVPNEDDTDTALLQPQQFAALGDFVFEDLNANGQQDAGEPGIAGVTVQLLQNGVVVNTTTTNASGVYSFTGLTPGLPYQVQFTAPAGYTATLANQGGNGATDSDADPLTGRTATFTLASGEVDLSVDAGFYRPASLGNLVFNDLNQNGQQDAGETGIPNVTVQLLNTNGNVLLTTTTDANGVYSFTSLTPGIIYVVAFTQPDAFTSTTANTGNDATDSDANEVTGRTGPYVLASGENNTTVDAGFYCITPVIAASAPPVCSGETLVLTGTTSSTGVSYAWTGPNSFTASGAVVTIPNAMTANSGSYTLTVTNLITGCSSSIGVDAVVNPAPESVTLAAREATCDGSTSRSDGQVVLGNFGPNDRFDVSTGTTYNGATSYNDALPIPANGVILSNISRTGTPQTYIVRVFTQAGCFIQRSVVLQNTQCECPPAKCVPFVIQKIKSRTAGR</sequence>
<dbReference type="EMBL" id="CAIT01000004">
    <property type="protein sequence ID" value="CCH51542.1"/>
    <property type="molecule type" value="Genomic_DNA"/>
</dbReference>
<dbReference type="InterPro" id="IPR033764">
    <property type="entry name" value="Sdr_B"/>
</dbReference>
<dbReference type="eggNOG" id="COG4932">
    <property type="taxonomic scope" value="Bacteria"/>
</dbReference>
<feature type="domain" description="Ig-like" evidence="6">
    <location>
        <begin position="1130"/>
        <end position="1248"/>
    </location>
</feature>
<evidence type="ECO:0000256" key="4">
    <source>
        <dbReference type="SAM" id="MobiDB-lite"/>
    </source>
</evidence>
<feature type="domain" description="Ig-like" evidence="6">
    <location>
        <begin position="3592"/>
        <end position="3725"/>
    </location>
</feature>
<dbReference type="InterPro" id="IPR035986">
    <property type="entry name" value="PKD_dom_sf"/>
</dbReference>
<dbReference type="STRING" id="1185876.BN8_00471"/>
<accession>I2GCB8</accession>
<evidence type="ECO:0000256" key="2">
    <source>
        <dbReference type="ARBA" id="ARBA00022525"/>
    </source>
</evidence>
<feature type="domain" description="Ig-like" evidence="6">
    <location>
        <begin position="2768"/>
        <end position="2898"/>
    </location>
</feature>
<dbReference type="InterPro" id="IPR001434">
    <property type="entry name" value="OmcB-like_DUF11"/>
</dbReference>
<feature type="domain" description="Ig-like" evidence="6">
    <location>
        <begin position="894"/>
        <end position="1013"/>
    </location>
</feature>
<feature type="domain" description="PKD" evidence="5">
    <location>
        <begin position="2869"/>
        <end position="2951"/>
    </location>
</feature>
<feature type="domain" description="PKD" evidence="5">
    <location>
        <begin position="1767"/>
        <end position="1839"/>
    </location>
</feature>
<feature type="domain" description="Ig-like" evidence="6">
    <location>
        <begin position="2382"/>
        <end position="2505"/>
    </location>
</feature>
<evidence type="ECO:0000259" key="5">
    <source>
        <dbReference type="PROSITE" id="PS50093"/>
    </source>
</evidence>
<comment type="caution">
    <text evidence="7">The sequence shown here is derived from an EMBL/GenBank/DDBJ whole genome shotgun (WGS) entry which is preliminary data.</text>
</comment>
<dbReference type="Proteomes" id="UP000009309">
    <property type="component" value="Unassembled WGS sequence"/>
</dbReference>
<dbReference type="eggNOG" id="COG2373">
    <property type="taxonomic scope" value="Bacteria"/>
</dbReference>
<keyword evidence="2" id="KW-0964">Secreted</keyword>
<keyword evidence="8" id="KW-1185">Reference proteome</keyword>
<dbReference type="InterPro" id="IPR007110">
    <property type="entry name" value="Ig-like_dom"/>
</dbReference>
<proteinExistence type="predicted"/>